<dbReference type="PANTHER" id="PTHR13812:SF19">
    <property type="entry name" value="KETIMINE REDUCTASE MU-CRYSTALLIN"/>
    <property type="match status" value="1"/>
</dbReference>
<proteinExistence type="inferred from homology"/>
<dbReference type="InterPro" id="IPR023401">
    <property type="entry name" value="ODC_N"/>
</dbReference>
<dbReference type="EMBL" id="FNQM01000004">
    <property type="protein sequence ID" value="SEA30984.1"/>
    <property type="molecule type" value="Genomic_DNA"/>
</dbReference>
<dbReference type="PANTHER" id="PTHR13812">
    <property type="entry name" value="KETIMINE REDUCTASE MU-CRYSTALLIN"/>
    <property type="match status" value="1"/>
</dbReference>
<name>A0A1H4A6A1_9RHOB</name>
<dbReference type="GO" id="GO:0019752">
    <property type="term" value="P:carboxylic acid metabolic process"/>
    <property type="evidence" value="ECO:0007669"/>
    <property type="project" value="UniProtKB-ARBA"/>
</dbReference>
<dbReference type="OrthoDB" id="9785971at2"/>
<dbReference type="RefSeq" id="WP_093251860.1">
    <property type="nucleotide sequence ID" value="NZ_FNQM01000004.1"/>
</dbReference>
<dbReference type="GO" id="GO:0016491">
    <property type="term" value="F:oxidoreductase activity"/>
    <property type="evidence" value="ECO:0007669"/>
    <property type="project" value="UniProtKB-ARBA"/>
</dbReference>
<protein>
    <submittedName>
        <fullName evidence="2">Ornithine cyclodeaminase</fullName>
    </submittedName>
</protein>
<dbReference type="Pfam" id="PF02423">
    <property type="entry name" value="OCD_Mu_crystall"/>
    <property type="match status" value="1"/>
</dbReference>
<dbReference type="SUPFAM" id="SSF51735">
    <property type="entry name" value="NAD(P)-binding Rossmann-fold domains"/>
    <property type="match status" value="1"/>
</dbReference>
<dbReference type="NCBIfam" id="NF004793">
    <property type="entry name" value="PRK06141.1"/>
    <property type="match status" value="1"/>
</dbReference>
<comment type="similarity">
    <text evidence="1">Belongs to the ornithine cyclodeaminase/mu-crystallin family.</text>
</comment>
<dbReference type="GO" id="GO:0005737">
    <property type="term" value="C:cytoplasm"/>
    <property type="evidence" value="ECO:0007669"/>
    <property type="project" value="TreeGrafter"/>
</dbReference>
<dbReference type="STRING" id="89524.SAMN05444370_10469"/>
<dbReference type="Gene3D" id="3.40.50.720">
    <property type="entry name" value="NAD(P)-binding Rossmann-like Domain"/>
    <property type="match status" value="1"/>
</dbReference>
<dbReference type="Gene3D" id="3.30.1780.10">
    <property type="entry name" value="ornithine cyclodeaminase, domain 1"/>
    <property type="match status" value="1"/>
</dbReference>
<evidence type="ECO:0000313" key="2">
    <source>
        <dbReference type="EMBL" id="SEA30984.1"/>
    </source>
</evidence>
<dbReference type="Proteomes" id="UP000198703">
    <property type="component" value="Unassembled WGS sequence"/>
</dbReference>
<dbReference type="AlphaFoldDB" id="A0A1H4A6A1"/>
<organism evidence="2 3">
    <name type="scientific">Rubrimonas cliftonensis</name>
    <dbReference type="NCBI Taxonomy" id="89524"/>
    <lineage>
        <taxon>Bacteria</taxon>
        <taxon>Pseudomonadati</taxon>
        <taxon>Pseudomonadota</taxon>
        <taxon>Alphaproteobacteria</taxon>
        <taxon>Rhodobacterales</taxon>
        <taxon>Paracoccaceae</taxon>
        <taxon>Rubrimonas</taxon>
    </lineage>
</organism>
<evidence type="ECO:0000256" key="1">
    <source>
        <dbReference type="ARBA" id="ARBA00008903"/>
    </source>
</evidence>
<dbReference type="FunFam" id="3.40.50.720:FF:000311">
    <property type="entry name" value="Ornithine cyclodeaminase"/>
    <property type="match status" value="1"/>
</dbReference>
<keyword evidence="3" id="KW-1185">Reference proteome</keyword>
<gene>
    <name evidence="2" type="ORF">SAMN05444370_10469</name>
</gene>
<dbReference type="PIRSF" id="PIRSF001439">
    <property type="entry name" value="CryM"/>
    <property type="match status" value="1"/>
</dbReference>
<dbReference type="InterPro" id="IPR003462">
    <property type="entry name" value="ODC_Mu_crystall"/>
</dbReference>
<accession>A0A1H4A6A1</accession>
<sequence>MRIISAQEVAAATPYPALIDALSAAFAEPGAVEAPPRAHHAMAVTGRAERTLLLMPAWDRDGLTVVKLVTVAPDNGERGLPAVQGAVLVGDAETGAWRLALDGGELTARRTAAASALAARWLAREDASRLFMVGTGRLSTALIEAHAAALPLSEVRVWGRRPEAVSRVVEWARARGFDAAPAALEAGAGWADVISCATLSQAPLIEGAWLRPGAHLDLVGAFRPTMRETDGAAVARASVFVDTMAGARGEAGDLLQAAAEGAFDYADVRADLAALCSGGHGGRASADEITLFKSVGASLEDFAAARLAAMRLAATRLAE</sequence>
<evidence type="ECO:0000313" key="3">
    <source>
        <dbReference type="Proteomes" id="UP000198703"/>
    </source>
</evidence>
<dbReference type="InterPro" id="IPR036291">
    <property type="entry name" value="NAD(P)-bd_dom_sf"/>
</dbReference>
<reference evidence="2 3" key="1">
    <citation type="submission" date="2016-10" db="EMBL/GenBank/DDBJ databases">
        <authorList>
            <person name="de Groot N.N."/>
        </authorList>
    </citation>
    <scope>NUCLEOTIDE SEQUENCE [LARGE SCALE GENOMIC DNA]</scope>
    <source>
        <strain evidence="2 3">DSM 15345</strain>
    </source>
</reference>